<evidence type="ECO:0000256" key="3">
    <source>
        <dbReference type="ARBA" id="ARBA00022692"/>
    </source>
</evidence>
<keyword evidence="8" id="KW-1185">Reference proteome</keyword>
<dbReference type="InterPro" id="IPR043428">
    <property type="entry name" value="LivM-like"/>
</dbReference>
<keyword evidence="5 6" id="KW-0472">Membrane</keyword>
<reference evidence="7 8" key="1">
    <citation type="submission" date="2018-07" db="EMBL/GenBank/DDBJ databases">
        <title>Genomic Encyclopedia of Type Strains, Phase IV (KMG-IV): sequencing the most valuable type-strain genomes for metagenomic binning, comparative biology and taxonomic classification.</title>
        <authorList>
            <person name="Goeker M."/>
        </authorList>
    </citation>
    <scope>NUCLEOTIDE SEQUENCE [LARGE SCALE GENOMIC DNA]</scope>
    <source>
        <strain evidence="7 8">DSM 26407</strain>
    </source>
</reference>
<organism evidence="7 8">
    <name type="scientific">Thioalbus denitrificans</name>
    <dbReference type="NCBI Taxonomy" id="547122"/>
    <lineage>
        <taxon>Bacteria</taxon>
        <taxon>Pseudomonadati</taxon>
        <taxon>Pseudomonadota</taxon>
        <taxon>Gammaproteobacteria</taxon>
        <taxon>Chromatiales</taxon>
        <taxon>Ectothiorhodospiraceae</taxon>
        <taxon>Thioalbus</taxon>
    </lineage>
</organism>
<dbReference type="GO" id="GO:0015658">
    <property type="term" value="F:branched-chain amino acid transmembrane transporter activity"/>
    <property type="evidence" value="ECO:0007669"/>
    <property type="project" value="InterPro"/>
</dbReference>
<keyword evidence="4 6" id="KW-1133">Transmembrane helix</keyword>
<gene>
    <name evidence="7" type="ORF">DFQ59_102676</name>
</gene>
<dbReference type="EMBL" id="QPJY01000002">
    <property type="protein sequence ID" value="RCX32314.1"/>
    <property type="molecule type" value="Genomic_DNA"/>
</dbReference>
<proteinExistence type="predicted"/>
<evidence type="ECO:0000313" key="7">
    <source>
        <dbReference type="EMBL" id="RCX32314.1"/>
    </source>
</evidence>
<feature type="transmembrane region" description="Helical" evidence="6">
    <location>
        <begin position="228"/>
        <end position="245"/>
    </location>
</feature>
<dbReference type="Pfam" id="PF02653">
    <property type="entry name" value="BPD_transp_2"/>
    <property type="match status" value="1"/>
</dbReference>
<dbReference type="OrthoDB" id="9814461at2"/>
<comment type="caution">
    <text evidence="7">The sequence shown here is derived from an EMBL/GenBank/DDBJ whole genome shotgun (WGS) entry which is preliminary data.</text>
</comment>
<dbReference type="PANTHER" id="PTHR30482">
    <property type="entry name" value="HIGH-AFFINITY BRANCHED-CHAIN AMINO ACID TRANSPORT SYSTEM PERMEASE"/>
    <property type="match status" value="1"/>
</dbReference>
<evidence type="ECO:0000256" key="6">
    <source>
        <dbReference type="SAM" id="Phobius"/>
    </source>
</evidence>
<feature type="transmembrane region" description="Helical" evidence="6">
    <location>
        <begin position="311"/>
        <end position="330"/>
    </location>
</feature>
<protein>
    <submittedName>
        <fullName evidence="7">Amino acid/amide ABC transporter membrane protein 2 (HAAT family)</fullName>
    </submittedName>
</protein>
<evidence type="ECO:0000313" key="8">
    <source>
        <dbReference type="Proteomes" id="UP000252707"/>
    </source>
</evidence>
<evidence type="ECO:0000256" key="2">
    <source>
        <dbReference type="ARBA" id="ARBA00022475"/>
    </source>
</evidence>
<feature type="transmembrane region" description="Helical" evidence="6">
    <location>
        <begin position="130"/>
        <end position="149"/>
    </location>
</feature>
<evidence type="ECO:0000256" key="4">
    <source>
        <dbReference type="ARBA" id="ARBA00022989"/>
    </source>
</evidence>
<name>A0A369CKD7_9GAMM</name>
<feature type="transmembrane region" description="Helical" evidence="6">
    <location>
        <begin position="178"/>
        <end position="198"/>
    </location>
</feature>
<dbReference type="PANTHER" id="PTHR30482:SF5">
    <property type="entry name" value="ABC TRANSPORTER PERMEASE PROTEIN"/>
    <property type="match status" value="1"/>
</dbReference>
<dbReference type="InterPro" id="IPR001851">
    <property type="entry name" value="ABC_transp_permease"/>
</dbReference>
<comment type="subcellular location">
    <subcellularLocation>
        <location evidence="1">Cell inner membrane</location>
        <topology evidence="1">Multi-pass membrane protein</topology>
    </subcellularLocation>
</comment>
<feature type="transmembrane region" description="Helical" evidence="6">
    <location>
        <begin position="31"/>
        <end position="50"/>
    </location>
</feature>
<evidence type="ECO:0000256" key="1">
    <source>
        <dbReference type="ARBA" id="ARBA00004429"/>
    </source>
</evidence>
<dbReference type="GO" id="GO:0005886">
    <property type="term" value="C:plasma membrane"/>
    <property type="evidence" value="ECO:0007669"/>
    <property type="project" value="UniProtKB-SubCell"/>
</dbReference>
<feature type="transmembrane region" description="Helical" evidence="6">
    <location>
        <begin position="57"/>
        <end position="79"/>
    </location>
</feature>
<accession>A0A369CKD7</accession>
<keyword evidence="3 6" id="KW-0812">Transmembrane</keyword>
<evidence type="ECO:0000256" key="5">
    <source>
        <dbReference type="ARBA" id="ARBA00023136"/>
    </source>
</evidence>
<dbReference type="CDD" id="cd06581">
    <property type="entry name" value="TM_PBP1_LivM_like"/>
    <property type="match status" value="1"/>
</dbReference>
<sequence>MAGHATMRCGEFRTSYRADTTIFPTPMSRNFALGGVVLLVLAPLVLNAYYLNLLIQIGYYGIAALGLNILVGFTGQISLGHAAFFGFGAFASAWINNSFGIPVILSIPLAGVLTTAVGMIVGVPAGRIKGLYLAIATLASQFILEDFFARAEWFTGGSSGSLANSISLFGYSMSSDQSYFYVVLFFVVVMFLFGANLLRTRDGRAFVAVRDHYLSAEIMGINLTKYRILSFGISSFYAGIGGALYGHYLGFVSAEGFTILLSIQFLGMVIIGGLGSVMGALLGTTFMVLLPEVMTSLVGSVGDMLPGLSQGVAYIKQMAIGLAIILFLIFEPDGLAHRWKMVKAYWKLYPFSY</sequence>
<dbReference type="Proteomes" id="UP000252707">
    <property type="component" value="Unassembled WGS sequence"/>
</dbReference>
<dbReference type="RefSeq" id="WP_114279112.1">
    <property type="nucleotide sequence ID" value="NZ_QPJY01000002.1"/>
</dbReference>
<dbReference type="AlphaFoldDB" id="A0A369CKD7"/>
<feature type="transmembrane region" description="Helical" evidence="6">
    <location>
        <begin position="99"/>
        <end position="123"/>
    </location>
</feature>
<feature type="transmembrane region" description="Helical" evidence="6">
    <location>
        <begin position="265"/>
        <end position="290"/>
    </location>
</feature>
<keyword evidence="2" id="KW-1003">Cell membrane</keyword>